<keyword evidence="4" id="KW-1185">Reference proteome</keyword>
<evidence type="ECO:0000256" key="2">
    <source>
        <dbReference type="SAM" id="Phobius"/>
    </source>
</evidence>
<keyword evidence="2" id="KW-1133">Transmembrane helix</keyword>
<name>A0A6G0XUS5_9STRA</name>
<dbReference type="VEuPathDB" id="FungiDB:AeMF1_021041"/>
<accession>A0A6G0XUS5</accession>
<organism evidence="3 4">
    <name type="scientific">Aphanomyces euteiches</name>
    <dbReference type="NCBI Taxonomy" id="100861"/>
    <lineage>
        <taxon>Eukaryota</taxon>
        <taxon>Sar</taxon>
        <taxon>Stramenopiles</taxon>
        <taxon>Oomycota</taxon>
        <taxon>Saprolegniomycetes</taxon>
        <taxon>Saprolegniales</taxon>
        <taxon>Verrucalvaceae</taxon>
        <taxon>Aphanomyces</taxon>
    </lineage>
</organism>
<feature type="transmembrane region" description="Helical" evidence="2">
    <location>
        <begin position="96"/>
        <end position="116"/>
    </location>
</feature>
<sequence>MNATQNATSGPTTESPSPDEISTPVVTTTLAPTTTAQTTTAPTTTASVTTAPTTTAPTTTAPTTPTPTTPAPTNPILSDITTGANNEKTNGSTTTILLAVAMAVAAIAGVAFLVVLKRRGDFSDALSTMKDGDASVSRGIDTVRMARLQNDEVFESQYSVHGLSTGGNSAYAAQGIFVSTRSSNILTNSSRRFRSERQDSEVHLKSHMSIMEAEPIDEHAVLLSLTSSIVYLDSTDQPTPTASCPSSSYESSQGPLPPSIA</sequence>
<protein>
    <submittedName>
        <fullName evidence="3">Uncharacterized protein</fullName>
    </submittedName>
</protein>
<comment type="caution">
    <text evidence="3">The sequence shown here is derived from an EMBL/GenBank/DDBJ whole genome shotgun (WGS) entry which is preliminary data.</text>
</comment>
<dbReference type="EMBL" id="VJMJ01000009">
    <property type="protein sequence ID" value="KAF0744421.1"/>
    <property type="molecule type" value="Genomic_DNA"/>
</dbReference>
<dbReference type="Proteomes" id="UP000481153">
    <property type="component" value="Unassembled WGS sequence"/>
</dbReference>
<feature type="compositionally biased region" description="Polar residues" evidence="1">
    <location>
        <begin position="75"/>
        <end position="88"/>
    </location>
</feature>
<feature type="compositionally biased region" description="Low complexity" evidence="1">
    <location>
        <begin position="23"/>
        <end position="63"/>
    </location>
</feature>
<dbReference type="AlphaFoldDB" id="A0A6G0XUS5"/>
<keyword evidence="2" id="KW-0812">Transmembrane</keyword>
<feature type="region of interest" description="Disordered" evidence="1">
    <location>
        <begin position="234"/>
        <end position="261"/>
    </location>
</feature>
<evidence type="ECO:0000313" key="4">
    <source>
        <dbReference type="Proteomes" id="UP000481153"/>
    </source>
</evidence>
<keyword evidence="2" id="KW-0472">Membrane</keyword>
<proteinExistence type="predicted"/>
<feature type="compositionally biased region" description="Polar residues" evidence="1">
    <location>
        <begin position="234"/>
        <end position="254"/>
    </location>
</feature>
<feature type="compositionally biased region" description="Pro residues" evidence="1">
    <location>
        <begin position="64"/>
        <end position="73"/>
    </location>
</feature>
<evidence type="ECO:0000256" key="1">
    <source>
        <dbReference type="SAM" id="MobiDB-lite"/>
    </source>
</evidence>
<feature type="compositionally biased region" description="Polar residues" evidence="1">
    <location>
        <begin position="1"/>
        <end position="16"/>
    </location>
</feature>
<evidence type="ECO:0000313" key="3">
    <source>
        <dbReference type="EMBL" id="KAF0744421.1"/>
    </source>
</evidence>
<feature type="region of interest" description="Disordered" evidence="1">
    <location>
        <begin position="1"/>
        <end position="88"/>
    </location>
</feature>
<reference evidence="3 4" key="1">
    <citation type="submission" date="2019-07" db="EMBL/GenBank/DDBJ databases">
        <title>Genomics analysis of Aphanomyces spp. identifies a new class of oomycete effector associated with host adaptation.</title>
        <authorList>
            <person name="Gaulin E."/>
        </authorList>
    </citation>
    <scope>NUCLEOTIDE SEQUENCE [LARGE SCALE GENOMIC DNA]</scope>
    <source>
        <strain evidence="3 4">ATCC 201684</strain>
    </source>
</reference>
<gene>
    <name evidence="3" type="ORF">Ae201684_000901</name>
</gene>